<evidence type="ECO:0000256" key="6">
    <source>
        <dbReference type="ARBA" id="ARBA00023014"/>
    </source>
</evidence>
<evidence type="ECO:0000256" key="3">
    <source>
        <dbReference type="ARBA" id="ARBA00022723"/>
    </source>
</evidence>
<dbReference type="SUPFAM" id="SSF54862">
    <property type="entry name" value="4Fe-4S ferredoxins"/>
    <property type="match status" value="1"/>
</dbReference>
<dbReference type="GO" id="GO:0046872">
    <property type="term" value="F:metal ion binding"/>
    <property type="evidence" value="ECO:0007669"/>
    <property type="project" value="UniProtKB-KW"/>
</dbReference>
<dbReference type="InterPro" id="IPR050294">
    <property type="entry name" value="RnfB_subfamily"/>
</dbReference>
<dbReference type="RefSeq" id="WP_025011103.1">
    <property type="nucleotide sequence ID" value="NZ_AP024609.1"/>
</dbReference>
<feature type="domain" description="4Fe-4S ferredoxin-type" evidence="7">
    <location>
        <begin position="106"/>
        <end position="135"/>
    </location>
</feature>
<keyword evidence="5" id="KW-0408">Iron</keyword>
<dbReference type="CDD" id="cd10550">
    <property type="entry name" value="DMSOR_beta_like"/>
    <property type="match status" value="1"/>
</dbReference>
<accession>A0A2T3H3Z1</accession>
<evidence type="ECO:0000256" key="4">
    <source>
        <dbReference type="ARBA" id="ARBA00022982"/>
    </source>
</evidence>
<keyword evidence="10" id="KW-1185">Reference proteome</keyword>
<protein>
    <submittedName>
        <fullName evidence="9">Uncharacterized ferredoxin-like protein ydhY</fullName>
    </submittedName>
</protein>
<dbReference type="Proteomes" id="UP000254069">
    <property type="component" value="Unassembled WGS sequence"/>
</dbReference>
<proteinExistence type="predicted"/>
<sequence>MITRRGMLKGSMGAAVGTVYGGTLISFLTGCGSDNDSDEKVEVLPGGLMVVNPVICVSCRRCEIACGWNHEGDCSPTLARVKVEHNMNYGPHGVQFNYTEQRGECGDRTVVPATCRHCEVCTQVCPQQAISTHPETGAKVIDEKRCVGCGYCADKCPQQVIKVVRSKMKAVKCDLCQGEPACAQVCPTGAIKFYTWEQAEAALEQYEKYTGLIG</sequence>
<organism evidence="9 10">
    <name type="scientific">Shewanella algae</name>
    <dbReference type="NCBI Taxonomy" id="38313"/>
    <lineage>
        <taxon>Bacteria</taxon>
        <taxon>Pseudomonadati</taxon>
        <taxon>Pseudomonadota</taxon>
        <taxon>Gammaproteobacteria</taxon>
        <taxon>Alteromonadales</taxon>
        <taxon>Shewanellaceae</taxon>
        <taxon>Shewanella</taxon>
    </lineage>
</organism>
<evidence type="ECO:0000313" key="9">
    <source>
        <dbReference type="EMBL" id="SUJ02395.1"/>
    </source>
</evidence>
<accession>A0A380BJY5</accession>
<gene>
    <name evidence="9" type="primary">ydhY</name>
    <name evidence="9" type="ORF">NCTC10738_03487</name>
    <name evidence="8" type="ORF">TUM17379_25240</name>
</gene>
<reference evidence="8" key="2">
    <citation type="submission" date="2021-05" db="EMBL/GenBank/DDBJ databases">
        <title>Molecular characterization for Shewanella algae harboring chromosomal blaOXA-55-like strains isolated from clinical and environment sample.</title>
        <authorList>
            <person name="Ohama Y."/>
            <person name="Aoki K."/>
            <person name="Harada S."/>
            <person name="Moriya K."/>
            <person name="Ishii Y."/>
            <person name="Tateda K."/>
        </authorList>
    </citation>
    <scope>NUCLEOTIDE SEQUENCE</scope>
    <source>
        <strain evidence="8">TUM17379</strain>
    </source>
</reference>
<reference evidence="9 10" key="1">
    <citation type="submission" date="2018-06" db="EMBL/GenBank/DDBJ databases">
        <authorList>
            <consortium name="Pathogen Informatics"/>
            <person name="Doyle S."/>
        </authorList>
    </citation>
    <scope>NUCLEOTIDE SEQUENCE [LARGE SCALE GENOMIC DNA]</scope>
    <source>
        <strain evidence="9 10">NCTC10738</strain>
    </source>
</reference>
<dbReference type="EMBL" id="AP024613">
    <property type="protein sequence ID" value="BCV45506.1"/>
    <property type="molecule type" value="Genomic_DNA"/>
</dbReference>
<keyword evidence="6" id="KW-0411">Iron-sulfur</keyword>
<dbReference type="InterPro" id="IPR017900">
    <property type="entry name" value="4Fe4S_Fe_S_CS"/>
</dbReference>
<dbReference type="InterPro" id="IPR017896">
    <property type="entry name" value="4Fe4S_Fe-S-bd"/>
</dbReference>
<keyword evidence="4" id="KW-0249">Electron transport</keyword>
<dbReference type="Gene3D" id="3.30.70.20">
    <property type="match status" value="2"/>
</dbReference>
<dbReference type="PROSITE" id="PS00198">
    <property type="entry name" value="4FE4S_FER_1"/>
    <property type="match status" value="1"/>
</dbReference>
<dbReference type="KEGG" id="salg:BS332_20135"/>
<evidence type="ECO:0000256" key="5">
    <source>
        <dbReference type="ARBA" id="ARBA00023004"/>
    </source>
</evidence>
<dbReference type="EMBL" id="UGYO01000002">
    <property type="protein sequence ID" value="SUJ02395.1"/>
    <property type="molecule type" value="Genomic_DNA"/>
</dbReference>
<keyword evidence="3" id="KW-0479">Metal-binding</keyword>
<dbReference type="PANTHER" id="PTHR42859:SF10">
    <property type="entry name" value="DIMETHYLSULFOXIDE REDUCTASE CHAIN B"/>
    <property type="match status" value="1"/>
</dbReference>
<dbReference type="STRING" id="38313.GCA_000947195_02614"/>
<name>A0A2T3H3Z1_9GAMM</name>
<evidence type="ECO:0000259" key="7">
    <source>
        <dbReference type="PROSITE" id="PS51379"/>
    </source>
</evidence>
<dbReference type="PROSITE" id="PS51257">
    <property type="entry name" value="PROKAR_LIPOPROTEIN"/>
    <property type="match status" value="1"/>
</dbReference>
<dbReference type="PANTHER" id="PTHR42859">
    <property type="entry name" value="OXIDOREDUCTASE"/>
    <property type="match status" value="1"/>
</dbReference>
<evidence type="ECO:0000256" key="1">
    <source>
        <dbReference type="ARBA" id="ARBA00022448"/>
    </source>
</evidence>
<dbReference type="Pfam" id="PF13247">
    <property type="entry name" value="Fer4_11"/>
    <property type="match status" value="1"/>
</dbReference>
<dbReference type="Proteomes" id="UP000825078">
    <property type="component" value="Chromosome"/>
</dbReference>
<dbReference type="PROSITE" id="PS51379">
    <property type="entry name" value="4FE4S_FER_2"/>
    <property type="match status" value="2"/>
</dbReference>
<evidence type="ECO:0000313" key="10">
    <source>
        <dbReference type="Proteomes" id="UP000254069"/>
    </source>
</evidence>
<dbReference type="GeneID" id="93809652"/>
<evidence type="ECO:0000256" key="2">
    <source>
        <dbReference type="ARBA" id="ARBA00022485"/>
    </source>
</evidence>
<dbReference type="AlphaFoldDB" id="A0A2T3H3Z1"/>
<dbReference type="GO" id="GO:0051539">
    <property type="term" value="F:4 iron, 4 sulfur cluster binding"/>
    <property type="evidence" value="ECO:0007669"/>
    <property type="project" value="UniProtKB-KW"/>
</dbReference>
<feature type="domain" description="4Fe-4S ferredoxin-type" evidence="7">
    <location>
        <begin position="137"/>
        <end position="166"/>
    </location>
</feature>
<evidence type="ECO:0000313" key="8">
    <source>
        <dbReference type="EMBL" id="BCV45506.1"/>
    </source>
</evidence>
<keyword evidence="2" id="KW-0004">4Fe-4S</keyword>
<keyword evidence="1" id="KW-0813">Transport</keyword>